<dbReference type="Gene3D" id="1.10.340.30">
    <property type="entry name" value="Hypothetical protein, domain 2"/>
    <property type="match status" value="1"/>
</dbReference>
<keyword evidence="10 14" id="KW-0408">Iron</keyword>
<evidence type="ECO:0000256" key="2">
    <source>
        <dbReference type="ARBA" id="ARBA00002933"/>
    </source>
</evidence>
<comment type="cofactor">
    <cofactor evidence="14">
        <name>[4Fe-4S] cluster</name>
        <dbReference type="ChEBI" id="CHEBI:49883"/>
    </cofactor>
    <text evidence="14">Binds 1 [4Fe-4S] cluster.</text>
</comment>
<dbReference type="InterPro" id="IPR015797">
    <property type="entry name" value="NUDIX_hydrolase-like_dom_sf"/>
</dbReference>
<dbReference type="Pfam" id="PF00730">
    <property type="entry name" value="HhH-GPD"/>
    <property type="match status" value="1"/>
</dbReference>
<dbReference type="InterPro" id="IPR003651">
    <property type="entry name" value="Endonuclease3_FeS-loop_motif"/>
</dbReference>
<dbReference type="InterPro" id="IPR003265">
    <property type="entry name" value="HhH-GPD_domain"/>
</dbReference>
<sequence length="337" mass="38295">MKKKQSIFTEILLRWFGENGRDLPWRNTRDPYAIWLSEIILQQTRIAQGTDYWLRFMAKWPTVDDLAKASEDEVLRLWQGLGYYSRARNLYAAARQIVALGRFPDTIEEIGKLKGVGDYTAAAIGSIAFGLPAASVDGNFHRVLARYFGIDTPINSTEGKKLFAALAQEHLPHEAPAMYNQAIMDFGAIQCTPVNPKCVICPLAETCVAVRMGKTAEWPVKLKTVKVKERRLAFYYVRSQGRIAIHKRGGGDIWQGLWCVPETEHLAAEWQGAARLLRRDVRHILTHRILLADFFLLDTSKKPCLPPDFIWIEEAKIDDYGIPRLIEMLIEAVQAAR</sequence>
<evidence type="ECO:0000256" key="8">
    <source>
        <dbReference type="ARBA" id="ARBA00022763"/>
    </source>
</evidence>
<dbReference type="CDD" id="cd00056">
    <property type="entry name" value="ENDO3c"/>
    <property type="match status" value="1"/>
</dbReference>
<keyword evidence="17" id="KW-1185">Reference proteome</keyword>
<dbReference type="GO" id="GO:0046872">
    <property type="term" value="F:metal ion binding"/>
    <property type="evidence" value="ECO:0007669"/>
    <property type="project" value="UniProtKB-UniRule"/>
</dbReference>
<keyword evidence="9 16" id="KW-0378">Hydrolase</keyword>
<comment type="caution">
    <text evidence="16">The sequence shown here is derived from an EMBL/GenBank/DDBJ whole genome shotgun (WGS) entry which is preliminary data.</text>
</comment>
<keyword evidence="6" id="KW-0004">4Fe-4S</keyword>
<comment type="similarity">
    <text evidence="3 14">Belongs to the Nth/MutY family.</text>
</comment>
<dbReference type="GO" id="GO:0051539">
    <property type="term" value="F:4 iron, 4 sulfur cluster binding"/>
    <property type="evidence" value="ECO:0007669"/>
    <property type="project" value="UniProtKB-UniRule"/>
</dbReference>
<dbReference type="GO" id="GO:0032357">
    <property type="term" value="F:oxidized purine DNA binding"/>
    <property type="evidence" value="ECO:0007669"/>
    <property type="project" value="TreeGrafter"/>
</dbReference>
<dbReference type="FunFam" id="1.10.340.30:FF:000002">
    <property type="entry name" value="Adenine DNA glycosylase"/>
    <property type="match status" value="1"/>
</dbReference>
<dbReference type="SUPFAM" id="SSF55811">
    <property type="entry name" value="Nudix"/>
    <property type="match status" value="1"/>
</dbReference>
<dbReference type="CDD" id="cd03431">
    <property type="entry name" value="NUDIX_DNA_Glycosylase_C-MutY"/>
    <property type="match status" value="1"/>
</dbReference>
<dbReference type="SUPFAM" id="SSF48150">
    <property type="entry name" value="DNA-glycosylase"/>
    <property type="match status" value="1"/>
</dbReference>
<comment type="function">
    <text evidence="2">Adenine glycosylase active on G-A mispairs. MutY also corrects error-prone DNA synthesis past GO lesions which are due to the oxidatively damaged form of guanine: 7,8-dihydro-8-oxoguanine (8-oxo-dGTP).</text>
</comment>
<dbReference type="AlphaFoldDB" id="U2P5B4"/>
<evidence type="ECO:0000256" key="10">
    <source>
        <dbReference type="ARBA" id="ARBA00023004"/>
    </source>
</evidence>
<dbReference type="Pfam" id="PF10576">
    <property type="entry name" value="EndIII_4Fe-2S"/>
    <property type="match status" value="1"/>
</dbReference>
<evidence type="ECO:0000256" key="12">
    <source>
        <dbReference type="ARBA" id="ARBA00023204"/>
    </source>
</evidence>
<evidence type="ECO:0000256" key="4">
    <source>
        <dbReference type="ARBA" id="ARBA00012045"/>
    </source>
</evidence>
<dbReference type="PANTHER" id="PTHR42944">
    <property type="entry name" value="ADENINE DNA GLYCOSYLASE"/>
    <property type="match status" value="1"/>
</dbReference>
<dbReference type="GO" id="GO:0006298">
    <property type="term" value="P:mismatch repair"/>
    <property type="evidence" value="ECO:0007669"/>
    <property type="project" value="TreeGrafter"/>
</dbReference>
<dbReference type="EMBL" id="AWEY01000032">
    <property type="protein sequence ID" value="ERK38909.1"/>
    <property type="molecule type" value="Genomic_DNA"/>
</dbReference>
<gene>
    <name evidence="16" type="primary">mutY</name>
    <name evidence="16" type="ORF">HMPREF9135_0757</name>
</gene>
<dbReference type="InterPro" id="IPR029119">
    <property type="entry name" value="MutY_C"/>
</dbReference>
<dbReference type="GO" id="GO:0035485">
    <property type="term" value="F:adenine/guanine mispair binding"/>
    <property type="evidence" value="ECO:0007669"/>
    <property type="project" value="TreeGrafter"/>
</dbReference>
<evidence type="ECO:0000256" key="13">
    <source>
        <dbReference type="ARBA" id="ARBA00023295"/>
    </source>
</evidence>
<proteinExistence type="inferred from homology"/>
<evidence type="ECO:0000256" key="3">
    <source>
        <dbReference type="ARBA" id="ARBA00008343"/>
    </source>
</evidence>
<evidence type="ECO:0000256" key="11">
    <source>
        <dbReference type="ARBA" id="ARBA00023014"/>
    </source>
</evidence>
<dbReference type="InterPro" id="IPR044298">
    <property type="entry name" value="MIG/MutY"/>
</dbReference>
<name>U2P5B4_9BACT</name>
<evidence type="ECO:0000256" key="1">
    <source>
        <dbReference type="ARBA" id="ARBA00000843"/>
    </source>
</evidence>
<evidence type="ECO:0000256" key="5">
    <source>
        <dbReference type="ARBA" id="ARBA00022023"/>
    </source>
</evidence>
<comment type="catalytic activity">
    <reaction evidence="1 14">
        <text>Hydrolyzes free adenine bases from 7,8-dihydro-8-oxoguanine:adenine mismatched double-stranded DNA, leaving an apurinic site.</text>
        <dbReference type="EC" id="3.2.2.31"/>
    </reaction>
</comment>
<dbReference type="RefSeq" id="WP_021590044.1">
    <property type="nucleotide sequence ID" value="NZ_AWEY01000032.1"/>
</dbReference>
<dbReference type="Gene3D" id="3.90.79.10">
    <property type="entry name" value="Nucleoside Triphosphate Pyrophosphohydrolase"/>
    <property type="match status" value="1"/>
</dbReference>
<reference evidence="16 17" key="1">
    <citation type="submission" date="2013-08" db="EMBL/GenBank/DDBJ databases">
        <authorList>
            <person name="Durkin A.S."/>
            <person name="Haft D.R."/>
            <person name="McCorrison J."/>
            <person name="Torralba M."/>
            <person name="Gillis M."/>
            <person name="Haft D.H."/>
            <person name="Methe B."/>
            <person name="Sutton G."/>
            <person name="Nelson K.E."/>
        </authorList>
    </citation>
    <scope>NUCLEOTIDE SEQUENCE [LARGE SCALE GENOMIC DNA]</scope>
    <source>
        <strain evidence="16 17">F0067</strain>
    </source>
</reference>
<dbReference type="InterPro" id="IPR023170">
    <property type="entry name" value="HhH_base_excis_C"/>
</dbReference>
<keyword evidence="11" id="KW-0411">Iron-sulfur</keyword>
<dbReference type="GO" id="GO:0006284">
    <property type="term" value="P:base-excision repair"/>
    <property type="evidence" value="ECO:0007669"/>
    <property type="project" value="UniProtKB-UniRule"/>
</dbReference>
<dbReference type="Proteomes" id="UP000016648">
    <property type="component" value="Unassembled WGS sequence"/>
</dbReference>
<dbReference type="EC" id="3.2.2.31" evidence="4 14"/>
<dbReference type="InterPro" id="IPR004035">
    <property type="entry name" value="Endouclease-III_FeS-bd_BS"/>
</dbReference>
<keyword evidence="12" id="KW-0234">DNA repair</keyword>
<dbReference type="PATRIC" id="fig|1115809.3.peg.1765"/>
<keyword evidence="7" id="KW-0479">Metal-binding</keyword>
<feature type="domain" description="HhH-GPD" evidence="15">
    <location>
        <begin position="40"/>
        <end position="189"/>
    </location>
</feature>
<dbReference type="Gene3D" id="1.10.1670.10">
    <property type="entry name" value="Helix-hairpin-Helix base-excision DNA repair enzymes (C-terminal)"/>
    <property type="match status" value="1"/>
</dbReference>
<evidence type="ECO:0000256" key="9">
    <source>
        <dbReference type="ARBA" id="ARBA00022801"/>
    </source>
</evidence>
<dbReference type="GO" id="GO:0034039">
    <property type="term" value="F:8-oxo-7,8-dihydroguanine DNA N-glycosylase activity"/>
    <property type="evidence" value="ECO:0007669"/>
    <property type="project" value="TreeGrafter"/>
</dbReference>
<dbReference type="SMART" id="SM00478">
    <property type="entry name" value="ENDO3c"/>
    <property type="match status" value="1"/>
</dbReference>
<evidence type="ECO:0000313" key="17">
    <source>
        <dbReference type="Proteomes" id="UP000016648"/>
    </source>
</evidence>
<protein>
    <recommendedName>
        <fullName evidence="5 14">Adenine DNA glycosylase</fullName>
        <ecNumber evidence="4 14">3.2.2.31</ecNumber>
    </recommendedName>
</protein>
<evidence type="ECO:0000256" key="6">
    <source>
        <dbReference type="ARBA" id="ARBA00022485"/>
    </source>
</evidence>
<evidence type="ECO:0000313" key="16">
    <source>
        <dbReference type="EMBL" id="ERK38909.1"/>
    </source>
</evidence>
<dbReference type="InterPro" id="IPR011257">
    <property type="entry name" value="DNA_glycosylase"/>
</dbReference>
<dbReference type="InterPro" id="IPR005760">
    <property type="entry name" value="A/G_AdeGlyc_MutY"/>
</dbReference>
<evidence type="ECO:0000256" key="14">
    <source>
        <dbReference type="RuleBase" id="RU365096"/>
    </source>
</evidence>
<keyword evidence="8 14" id="KW-0227">DNA damage</keyword>
<dbReference type="PROSITE" id="PS00764">
    <property type="entry name" value="ENDONUCLEASE_III_1"/>
    <property type="match status" value="1"/>
</dbReference>
<evidence type="ECO:0000256" key="7">
    <source>
        <dbReference type="ARBA" id="ARBA00022723"/>
    </source>
</evidence>
<keyword evidence="13 14" id="KW-0326">Glycosidase</keyword>
<evidence type="ECO:0000259" key="15">
    <source>
        <dbReference type="SMART" id="SM00478"/>
    </source>
</evidence>
<dbReference type="NCBIfam" id="TIGR01084">
    <property type="entry name" value="mutY"/>
    <property type="match status" value="1"/>
</dbReference>
<dbReference type="GO" id="GO:0000701">
    <property type="term" value="F:purine-specific mismatch base pair DNA N-glycosylase activity"/>
    <property type="evidence" value="ECO:0007669"/>
    <property type="project" value="UniProtKB-EC"/>
</dbReference>
<dbReference type="Pfam" id="PF14815">
    <property type="entry name" value="NUDIX_4"/>
    <property type="match status" value="1"/>
</dbReference>
<accession>U2P5B4</accession>
<organism evidence="16 17">
    <name type="scientific">Segatella baroniae F0067</name>
    <dbReference type="NCBI Taxonomy" id="1115809"/>
    <lineage>
        <taxon>Bacteria</taxon>
        <taxon>Pseudomonadati</taxon>
        <taxon>Bacteroidota</taxon>
        <taxon>Bacteroidia</taxon>
        <taxon>Bacteroidales</taxon>
        <taxon>Prevotellaceae</taxon>
        <taxon>Segatella</taxon>
    </lineage>
</organism>
<dbReference type="PANTHER" id="PTHR42944:SF1">
    <property type="entry name" value="ADENINE DNA GLYCOSYLASE"/>
    <property type="match status" value="1"/>
</dbReference>